<dbReference type="Proteomes" id="UP000026915">
    <property type="component" value="Chromosome 5"/>
</dbReference>
<evidence type="ECO:0000313" key="2">
    <source>
        <dbReference type="EMBL" id="EOY07758.1"/>
    </source>
</evidence>
<feature type="region of interest" description="Disordered" evidence="1">
    <location>
        <begin position="36"/>
        <end position="68"/>
    </location>
</feature>
<sequence length="314" mass="34382">MVFLEGKKEMVERCLMAASMAALVCHPNATIKCFRPKSKTTSSQRKKSRRENKQPSKSTNQNDLGANSSLSRTSVAFNMNMGSSLSTLPTSRSGGASYVVSNLVEKESSYGVVETIFRSGWDNKIGLKIEKVLKINHSVDALNKFEEYREIVKSKSTNVSASETRMMERLAVDGNELLRFHGAIVTCSLGNNDFSSICHRECCGVCKMVGSSLSEGEESVVLSNNSRQAHRKVVTDCVVDKICARKAIVVCRVIAGRVARYRGHGLVDGQEGGFDSVVSLSRDQLEGSEELIVLNARAVLPCFVVVYKAKGHKM</sequence>
<dbReference type="EMBL" id="CM001883">
    <property type="protein sequence ID" value="EOY07758.1"/>
    <property type="molecule type" value="Genomic_DNA"/>
</dbReference>
<dbReference type="AlphaFoldDB" id="A0A061ESZ4"/>
<evidence type="ECO:0000256" key="1">
    <source>
        <dbReference type="SAM" id="MobiDB-lite"/>
    </source>
</evidence>
<dbReference type="Gramene" id="EOY07758">
    <property type="protein sequence ID" value="EOY07758"/>
    <property type="gene ID" value="TCM_022093"/>
</dbReference>
<feature type="compositionally biased region" description="Basic residues" evidence="1">
    <location>
        <begin position="36"/>
        <end position="50"/>
    </location>
</feature>
<organism evidence="2 3">
    <name type="scientific">Theobroma cacao</name>
    <name type="common">Cacao</name>
    <name type="synonym">Cocoa</name>
    <dbReference type="NCBI Taxonomy" id="3641"/>
    <lineage>
        <taxon>Eukaryota</taxon>
        <taxon>Viridiplantae</taxon>
        <taxon>Streptophyta</taxon>
        <taxon>Embryophyta</taxon>
        <taxon>Tracheophyta</taxon>
        <taxon>Spermatophyta</taxon>
        <taxon>Magnoliopsida</taxon>
        <taxon>eudicotyledons</taxon>
        <taxon>Gunneridae</taxon>
        <taxon>Pentapetalae</taxon>
        <taxon>rosids</taxon>
        <taxon>malvids</taxon>
        <taxon>Malvales</taxon>
        <taxon>Malvaceae</taxon>
        <taxon>Byttnerioideae</taxon>
        <taxon>Theobroma</taxon>
    </lineage>
</organism>
<feature type="compositionally biased region" description="Polar residues" evidence="1">
    <location>
        <begin position="55"/>
        <end position="68"/>
    </location>
</feature>
<dbReference type="Gene3D" id="3.90.228.10">
    <property type="match status" value="1"/>
</dbReference>
<dbReference type="HOGENOM" id="CLU_886836_0_0_1"/>
<name>A0A061ESZ4_THECC</name>
<dbReference type="SUPFAM" id="SSF56399">
    <property type="entry name" value="ADP-ribosylation"/>
    <property type="match status" value="1"/>
</dbReference>
<reference evidence="2 3" key="1">
    <citation type="journal article" date="2013" name="Genome Biol.">
        <title>The genome sequence of the most widely cultivated cacao type and its use to identify candidate genes regulating pod color.</title>
        <authorList>
            <person name="Motamayor J.C."/>
            <person name="Mockaitis K."/>
            <person name="Schmutz J."/>
            <person name="Haiminen N."/>
            <person name="Iii D.L."/>
            <person name="Cornejo O."/>
            <person name="Findley S.D."/>
            <person name="Zheng P."/>
            <person name="Utro F."/>
            <person name="Royaert S."/>
            <person name="Saski C."/>
            <person name="Jenkins J."/>
            <person name="Podicheti R."/>
            <person name="Zhao M."/>
            <person name="Scheffler B.E."/>
            <person name="Stack J.C."/>
            <person name="Feltus F.A."/>
            <person name="Mustiga G.M."/>
            <person name="Amores F."/>
            <person name="Phillips W."/>
            <person name="Marelli J.P."/>
            <person name="May G.D."/>
            <person name="Shapiro H."/>
            <person name="Ma J."/>
            <person name="Bustamante C.D."/>
            <person name="Schnell R.J."/>
            <person name="Main D."/>
            <person name="Gilbert D."/>
            <person name="Parida L."/>
            <person name="Kuhn D.N."/>
        </authorList>
    </citation>
    <scope>NUCLEOTIDE SEQUENCE [LARGE SCALE GENOMIC DNA]</scope>
    <source>
        <strain evidence="3">cv. Matina 1-6</strain>
    </source>
</reference>
<dbReference type="PANTHER" id="PTHR31681:SF51">
    <property type="entry name" value="PARP CATALYTIC DOMAIN-CONTAINING PROTEIN"/>
    <property type="match status" value="1"/>
</dbReference>
<dbReference type="OMA" id="KCCQVCR"/>
<keyword evidence="3" id="KW-1185">Reference proteome</keyword>
<proteinExistence type="predicted"/>
<dbReference type="PANTHER" id="PTHR31681">
    <property type="entry name" value="C2H2-LIKE ZINC FINGER PROTEIN"/>
    <property type="match status" value="1"/>
</dbReference>
<dbReference type="eggNOG" id="ENOG502SHQJ">
    <property type="taxonomic scope" value="Eukaryota"/>
</dbReference>
<dbReference type="InParanoid" id="A0A061ESZ4"/>
<protein>
    <submittedName>
        <fullName evidence="2">Zinc finger protein-related, putative</fullName>
    </submittedName>
</protein>
<gene>
    <name evidence="2" type="ORF">TCM_022093</name>
</gene>
<evidence type="ECO:0000313" key="3">
    <source>
        <dbReference type="Proteomes" id="UP000026915"/>
    </source>
</evidence>
<accession>A0A061ESZ4</accession>